<accession>A0A5J4ZGM7</accession>
<dbReference type="AlphaFoldDB" id="A0A5J4ZGM7"/>
<proteinExistence type="predicted"/>
<name>A0A5J4ZGM7_9ASTE</name>
<evidence type="ECO:0000313" key="1">
    <source>
        <dbReference type="EMBL" id="KAA8516491.1"/>
    </source>
</evidence>
<gene>
    <name evidence="1" type="ORF">F0562_017003</name>
</gene>
<evidence type="ECO:0000313" key="2">
    <source>
        <dbReference type="Proteomes" id="UP000325577"/>
    </source>
</evidence>
<keyword evidence="2" id="KW-1185">Reference proteome</keyword>
<reference evidence="1 2" key="1">
    <citation type="submission" date="2019-09" db="EMBL/GenBank/DDBJ databases">
        <title>A chromosome-level genome assembly of the Chinese tupelo Nyssa sinensis.</title>
        <authorList>
            <person name="Yang X."/>
            <person name="Kang M."/>
            <person name="Yang Y."/>
            <person name="Xiong H."/>
            <person name="Wang M."/>
            <person name="Zhang Z."/>
            <person name="Wang Z."/>
            <person name="Wu H."/>
            <person name="Ma T."/>
            <person name="Liu J."/>
            <person name="Xi Z."/>
        </authorList>
    </citation>
    <scope>NUCLEOTIDE SEQUENCE [LARGE SCALE GENOMIC DNA]</scope>
    <source>
        <strain evidence="1">J267</strain>
        <tissue evidence="1">Leaf</tissue>
    </source>
</reference>
<dbReference type="Proteomes" id="UP000325577">
    <property type="component" value="Linkage Group LG8"/>
</dbReference>
<organism evidence="1 2">
    <name type="scientific">Nyssa sinensis</name>
    <dbReference type="NCBI Taxonomy" id="561372"/>
    <lineage>
        <taxon>Eukaryota</taxon>
        <taxon>Viridiplantae</taxon>
        <taxon>Streptophyta</taxon>
        <taxon>Embryophyta</taxon>
        <taxon>Tracheophyta</taxon>
        <taxon>Spermatophyta</taxon>
        <taxon>Magnoliopsida</taxon>
        <taxon>eudicotyledons</taxon>
        <taxon>Gunneridae</taxon>
        <taxon>Pentapetalae</taxon>
        <taxon>asterids</taxon>
        <taxon>Cornales</taxon>
        <taxon>Nyssaceae</taxon>
        <taxon>Nyssa</taxon>
    </lineage>
</organism>
<dbReference type="EMBL" id="CM018051">
    <property type="protein sequence ID" value="KAA8516491.1"/>
    <property type="molecule type" value="Genomic_DNA"/>
</dbReference>
<protein>
    <submittedName>
        <fullName evidence="1">Uncharacterized protein</fullName>
    </submittedName>
</protein>
<sequence>MLKIDNVLHFERESSGGIANWVPSLSFIPPSPGHRLIGYEINAPEFIEYVTTYGGGYGIAGTYCEPLQSGQDGFFHDSISLSYRVEEADSENSPWHENELSDWGYEYDGSRQLVGDVRVMLWWLLGRRSILSLLCLFMIKILGLAMCLEFEYGEEEDCYGYGTEKPMSAYGNSSDEERLCESIFGYWPSVFGV</sequence>